<name>A0ABZ2M4K0_9BACT</name>
<reference evidence="9 10" key="1">
    <citation type="submission" date="2021-12" db="EMBL/GenBank/DDBJ databases">
        <title>Discovery of the Pendulisporaceae a myxobacterial family with distinct sporulation behavior and unique specialized metabolism.</title>
        <authorList>
            <person name="Garcia R."/>
            <person name="Popoff A."/>
            <person name="Bader C.D."/>
            <person name="Loehr J."/>
            <person name="Walesch S."/>
            <person name="Walt C."/>
            <person name="Boldt J."/>
            <person name="Bunk B."/>
            <person name="Haeckl F.J.F.P.J."/>
            <person name="Gunesch A.P."/>
            <person name="Birkelbach J."/>
            <person name="Nuebel U."/>
            <person name="Pietschmann T."/>
            <person name="Bach T."/>
            <person name="Mueller R."/>
        </authorList>
    </citation>
    <scope>NUCLEOTIDE SEQUENCE [LARGE SCALE GENOMIC DNA]</scope>
    <source>
        <strain evidence="9 10">MSr11954</strain>
    </source>
</reference>
<feature type="domain" description="TonB-dependent transporter Oar-like beta-barrel" evidence="8">
    <location>
        <begin position="335"/>
        <end position="622"/>
    </location>
</feature>
<dbReference type="InterPro" id="IPR039426">
    <property type="entry name" value="TonB-dep_rcpt-like"/>
</dbReference>
<evidence type="ECO:0000256" key="2">
    <source>
        <dbReference type="ARBA" id="ARBA00022448"/>
    </source>
</evidence>
<keyword evidence="9" id="KW-0675">Receptor</keyword>
<comment type="similarity">
    <text evidence="7">Belongs to the TonB-dependent receptor family.</text>
</comment>
<dbReference type="Proteomes" id="UP001370348">
    <property type="component" value="Chromosome"/>
</dbReference>
<evidence type="ECO:0000256" key="7">
    <source>
        <dbReference type="PROSITE-ProRule" id="PRU01360"/>
    </source>
</evidence>
<evidence type="ECO:0000256" key="1">
    <source>
        <dbReference type="ARBA" id="ARBA00004571"/>
    </source>
</evidence>
<dbReference type="PANTHER" id="PTHR30069">
    <property type="entry name" value="TONB-DEPENDENT OUTER MEMBRANE RECEPTOR"/>
    <property type="match status" value="1"/>
</dbReference>
<dbReference type="RefSeq" id="WP_394827658.1">
    <property type="nucleotide sequence ID" value="NZ_CP089984.1"/>
</dbReference>
<evidence type="ECO:0000256" key="4">
    <source>
        <dbReference type="ARBA" id="ARBA00022692"/>
    </source>
</evidence>
<evidence type="ECO:0000256" key="5">
    <source>
        <dbReference type="ARBA" id="ARBA00023136"/>
    </source>
</evidence>
<evidence type="ECO:0000259" key="8">
    <source>
        <dbReference type="Pfam" id="PF25183"/>
    </source>
</evidence>
<sequence length="1031" mass="110801">MAVSVAWTTSARAQQGAAVLTGKVVDASSKKPLVDVVVTVTSPALQGEQIVTTDKSGAYRVPSLAPGVYTLRLDKEGYRPHRKDEIQLRADTTIRLDADLLPEGLAAQEVVIVAHAPTVDVGSSTTGGNIDSSFTSRIPVTNPGARGGAQRTFESVAEATPGASSDQFGTAIAGSTSPENTYVIDGLRTSNARYGTNGSPLSIEFIKEVNVLSGGYMPEYGRSTGGIFNVVTKSGSNELHGNVWANWTPGALEGPRKYPYFQGYAVQTRRSLGDVFDLGFDQSGPIVKDKLWYYVGFGVSRAIYDLDRSIHRDVLDPNDGAVLGREPIPGSTESFEATQTSYQFFAKVDYRINPDNKLALTFAATPTFAGGGGDYAVNPQSGLVEGAITELNLAGAYGALAHTYRSGAYDTVLKWTSELDNKAKIIETSAGWHHELGGKLGADGFDVGSGLGLSAVAQVPFRRTDPSLHNLTDFENVPGCRPMALRNGNMGSPCPMLTYTGGGPGQLEQLVLDTYAAKSILTVLAQGAGHHVIKVGAELELSTSWYSRGYSGTVQWREATDGATFFAAHGYGQLTRPDEALLLDRLVSRSHSLNAGGFIQDSWQIVDRITLNAGLRYDNQFMFGTDGKLLITMPHQLSPRIGVIFDPTQNGQSKLFFNYARFYQSVPLDLMDRQTGEEELRQAVSSSACDPLNPNQASGVCRTSAARVRYPASGGFQANGLTDRQYLPFGAGKAIIDPDLDPQSSSEIVAGGEYQISKNARAGISYTRRWMNHVIEDMSKDEGASFFIGNPGKGLASSFPEATRNYDAGTAYVMKAFADRWLAQVSYTLSWLRGNQAGLYDPATGQLDPNMNSTFDLKSLLPNQQGDLPNDHRHAIKVFGAKDFAVTRESELQLGASVSARSGGPTSYLGAHNLYGPDRIYILPRGSGDRLPWNGSVGTHAGYVWRFQSGTSFGLTLDIFNLLNLQGPLSSDPTYTTSDVLPIVNGSRGDLGNIQTPTGAAFDPKSLNPNFGSANSYQEPRQFRFGVRGGF</sequence>
<dbReference type="InterPro" id="IPR008969">
    <property type="entry name" value="CarboxyPept-like_regulatory"/>
</dbReference>
<evidence type="ECO:0000256" key="6">
    <source>
        <dbReference type="ARBA" id="ARBA00023237"/>
    </source>
</evidence>
<dbReference type="EMBL" id="CP089984">
    <property type="protein sequence ID" value="WXB18018.1"/>
    <property type="molecule type" value="Genomic_DNA"/>
</dbReference>
<proteinExistence type="inferred from homology"/>
<protein>
    <submittedName>
        <fullName evidence="9">TonB-dependent receptor</fullName>
    </submittedName>
</protein>
<dbReference type="InterPro" id="IPR036942">
    <property type="entry name" value="Beta-barrel_TonB_sf"/>
</dbReference>
<keyword evidence="5 7" id="KW-0472">Membrane</keyword>
<dbReference type="Gene3D" id="2.40.170.20">
    <property type="entry name" value="TonB-dependent receptor, beta-barrel domain"/>
    <property type="match status" value="1"/>
</dbReference>
<evidence type="ECO:0000313" key="10">
    <source>
        <dbReference type="Proteomes" id="UP001370348"/>
    </source>
</evidence>
<keyword evidence="10" id="KW-1185">Reference proteome</keyword>
<dbReference type="Pfam" id="PF13620">
    <property type="entry name" value="CarboxypepD_reg"/>
    <property type="match status" value="1"/>
</dbReference>
<evidence type="ECO:0000313" key="9">
    <source>
        <dbReference type="EMBL" id="WXB18018.1"/>
    </source>
</evidence>
<evidence type="ECO:0000256" key="3">
    <source>
        <dbReference type="ARBA" id="ARBA00022452"/>
    </source>
</evidence>
<dbReference type="InterPro" id="IPR057601">
    <property type="entry name" value="Oar-like_b-barrel"/>
</dbReference>
<dbReference type="Gene3D" id="2.170.130.10">
    <property type="entry name" value="TonB-dependent receptor, plug domain"/>
    <property type="match status" value="1"/>
</dbReference>
<keyword evidence="3 7" id="KW-1134">Transmembrane beta strand</keyword>
<dbReference type="SUPFAM" id="SSF49464">
    <property type="entry name" value="Carboxypeptidase regulatory domain-like"/>
    <property type="match status" value="1"/>
</dbReference>
<dbReference type="InterPro" id="IPR037066">
    <property type="entry name" value="Plug_dom_sf"/>
</dbReference>
<keyword evidence="4 7" id="KW-0812">Transmembrane</keyword>
<keyword evidence="2 7" id="KW-0813">Transport</keyword>
<dbReference type="SUPFAM" id="SSF56935">
    <property type="entry name" value="Porins"/>
    <property type="match status" value="1"/>
</dbReference>
<accession>A0ABZ2M4K0</accession>
<gene>
    <name evidence="9" type="ORF">LZC94_12245</name>
</gene>
<organism evidence="9 10">
    <name type="scientific">Pendulispora albinea</name>
    <dbReference type="NCBI Taxonomy" id="2741071"/>
    <lineage>
        <taxon>Bacteria</taxon>
        <taxon>Pseudomonadati</taxon>
        <taxon>Myxococcota</taxon>
        <taxon>Myxococcia</taxon>
        <taxon>Myxococcales</taxon>
        <taxon>Sorangiineae</taxon>
        <taxon>Pendulisporaceae</taxon>
        <taxon>Pendulispora</taxon>
    </lineage>
</organism>
<dbReference type="Gene3D" id="2.60.40.1120">
    <property type="entry name" value="Carboxypeptidase-like, regulatory domain"/>
    <property type="match status" value="1"/>
</dbReference>
<dbReference type="Pfam" id="PF25183">
    <property type="entry name" value="OMP_b-brl_4"/>
    <property type="match status" value="1"/>
</dbReference>
<dbReference type="PANTHER" id="PTHR30069:SF46">
    <property type="entry name" value="OAR PROTEIN"/>
    <property type="match status" value="1"/>
</dbReference>
<keyword evidence="6 7" id="KW-0998">Cell outer membrane</keyword>
<comment type="subcellular location">
    <subcellularLocation>
        <location evidence="1 7">Cell outer membrane</location>
        <topology evidence="1 7">Multi-pass membrane protein</topology>
    </subcellularLocation>
</comment>
<dbReference type="PROSITE" id="PS52016">
    <property type="entry name" value="TONB_DEPENDENT_REC_3"/>
    <property type="match status" value="1"/>
</dbReference>